<organism evidence="1 2">
    <name type="scientific">Pseudomonas cannabina</name>
    <dbReference type="NCBI Taxonomy" id="86840"/>
    <lineage>
        <taxon>Bacteria</taxon>
        <taxon>Pseudomonadati</taxon>
        <taxon>Pseudomonadota</taxon>
        <taxon>Gammaproteobacteria</taxon>
        <taxon>Pseudomonadales</taxon>
        <taxon>Pseudomonadaceae</taxon>
        <taxon>Pseudomonas</taxon>
    </lineage>
</organism>
<evidence type="ECO:0000313" key="2">
    <source>
        <dbReference type="Proteomes" id="UP000050564"/>
    </source>
</evidence>
<evidence type="ECO:0000313" key="1">
    <source>
        <dbReference type="EMBL" id="KPW66582.1"/>
    </source>
</evidence>
<dbReference type="PATRIC" id="fig|86840.3.peg.5362"/>
<protein>
    <submittedName>
        <fullName evidence="1">Mobilization protein</fullName>
    </submittedName>
</protein>
<sequence>MLWKGVLRGVRTSATKFICLWIDSYIADTSLRISPTLLSYIGDAPFVYRRHTVNPKVKIHAACSDHEVCITRARCFTDLTKKKIL</sequence>
<dbReference type="EMBL" id="LJPX01000547">
    <property type="protein sequence ID" value="KPW66582.1"/>
    <property type="molecule type" value="Genomic_DNA"/>
</dbReference>
<proteinExistence type="predicted"/>
<gene>
    <name evidence="1" type="ORF">ALO81_200356</name>
</gene>
<comment type="caution">
    <text evidence="1">The sequence shown here is derived from an EMBL/GenBank/DDBJ whole genome shotgun (WGS) entry which is preliminary data.</text>
</comment>
<name>A0A0N8QV97_PSECA</name>
<reference evidence="1 2" key="1">
    <citation type="submission" date="2015-09" db="EMBL/GenBank/DDBJ databases">
        <title>Genome announcement of multiple Pseudomonas syringae strains.</title>
        <authorList>
            <person name="Thakur S."/>
            <person name="Wang P.W."/>
            <person name="Gong Y."/>
            <person name="Weir B.S."/>
            <person name="Guttman D.S."/>
        </authorList>
    </citation>
    <scope>NUCLEOTIDE SEQUENCE [LARGE SCALE GENOMIC DNA]</scope>
    <source>
        <strain evidence="1 2">ICMP2823</strain>
    </source>
</reference>
<dbReference type="Proteomes" id="UP000050564">
    <property type="component" value="Unassembled WGS sequence"/>
</dbReference>
<dbReference type="AlphaFoldDB" id="A0A0N8QV97"/>
<accession>A0A0N8QV97</accession>